<evidence type="ECO:0000256" key="4">
    <source>
        <dbReference type="ARBA" id="ARBA00022989"/>
    </source>
</evidence>
<dbReference type="OrthoDB" id="4568421at2"/>
<dbReference type="AlphaFoldDB" id="A0A1H0S8X5"/>
<name>A0A1H0S8X5_9PSEU</name>
<keyword evidence="8" id="KW-1185">Reference proteome</keyword>
<feature type="transmembrane region" description="Helical" evidence="6">
    <location>
        <begin position="248"/>
        <end position="270"/>
    </location>
</feature>
<feature type="transmembrane region" description="Helical" evidence="6">
    <location>
        <begin position="209"/>
        <end position="227"/>
    </location>
</feature>
<dbReference type="PANTHER" id="PTHR42770:SF11">
    <property type="entry name" value="INNER MEMBRANE TRANSPORT PROTEIN YBAT"/>
    <property type="match status" value="1"/>
</dbReference>
<feature type="transmembrane region" description="Helical" evidence="6">
    <location>
        <begin position="344"/>
        <end position="361"/>
    </location>
</feature>
<keyword evidence="5 6" id="KW-0472">Membrane</keyword>
<dbReference type="Proteomes" id="UP000199651">
    <property type="component" value="Unassembled WGS sequence"/>
</dbReference>
<dbReference type="GO" id="GO:0005886">
    <property type="term" value="C:plasma membrane"/>
    <property type="evidence" value="ECO:0007669"/>
    <property type="project" value="UniProtKB-SubCell"/>
</dbReference>
<comment type="subcellular location">
    <subcellularLocation>
        <location evidence="1">Cell membrane</location>
        <topology evidence="1">Multi-pass membrane protein</topology>
    </subcellularLocation>
</comment>
<feature type="transmembrane region" description="Helical" evidence="6">
    <location>
        <begin position="402"/>
        <end position="423"/>
    </location>
</feature>
<proteinExistence type="predicted"/>
<evidence type="ECO:0000256" key="1">
    <source>
        <dbReference type="ARBA" id="ARBA00004651"/>
    </source>
</evidence>
<gene>
    <name evidence="7" type="ORF">SAMN05192558_108341</name>
</gene>
<feature type="transmembrane region" description="Helical" evidence="6">
    <location>
        <begin position="57"/>
        <end position="79"/>
    </location>
</feature>
<dbReference type="InterPro" id="IPR002293">
    <property type="entry name" value="AA/rel_permease1"/>
</dbReference>
<protein>
    <submittedName>
        <fullName evidence="7">Amino acid transporter</fullName>
    </submittedName>
</protein>
<dbReference type="GO" id="GO:0022857">
    <property type="term" value="F:transmembrane transporter activity"/>
    <property type="evidence" value="ECO:0007669"/>
    <property type="project" value="InterPro"/>
</dbReference>
<feature type="transmembrane region" description="Helical" evidence="6">
    <location>
        <begin position="296"/>
        <end position="323"/>
    </location>
</feature>
<dbReference type="InterPro" id="IPR050367">
    <property type="entry name" value="APC_superfamily"/>
</dbReference>
<keyword evidence="3 6" id="KW-0812">Transmembrane</keyword>
<reference evidence="8" key="1">
    <citation type="submission" date="2016-10" db="EMBL/GenBank/DDBJ databases">
        <authorList>
            <person name="Varghese N."/>
            <person name="Submissions S."/>
        </authorList>
    </citation>
    <scope>NUCLEOTIDE SEQUENCE [LARGE SCALE GENOMIC DNA]</scope>
    <source>
        <strain evidence="8">IBRC-M 10655</strain>
    </source>
</reference>
<evidence type="ECO:0000256" key="5">
    <source>
        <dbReference type="ARBA" id="ARBA00023136"/>
    </source>
</evidence>
<dbReference type="PANTHER" id="PTHR42770">
    <property type="entry name" value="AMINO ACID TRANSPORTER-RELATED"/>
    <property type="match status" value="1"/>
</dbReference>
<keyword evidence="2" id="KW-1003">Cell membrane</keyword>
<dbReference type="PIRSF" id="PIRSF006060">
    <property type="entry name" value="AA_transporter"/>
    <property type="match status" value="1"/>
</dbReference>
<feature type="transmembrane region" description="Helical" evidence="6">
    <location>
        <begin position="164"/>
        <end position="189"/>
    </location>
</feature>
<dbReference type="RefSeq" id="WP_091379190.1">
    <property type="nucleotide sequence ID" value="NZ_FNDV01000005.1"/>
</dbReference>
<dbReference type="EMBL" id="FNJB01000008">
    <property type="protein sequence ID" value="SDP38223.1"/>
    <property type="molecule type" value="Genomic_DNA"/>
</dbReference>
<dbReference type="Pfam" id="PF13520">
    <property type="entry name" value="AA_permease_2"/>
    <property type="match status" value="1"/>
</dbReference>
<feature type="transmembrane region" description="Helical" evidence="6">
    <location>
        <begin position="23"/>
        <end position="45"/>
    </location>
</feature>
<sequence>MVDQPKSIIVESGGQAQPELKRVIGPGLLLLFVVGDIIGTGVYALTGTVAGKVGGALWLPFLIAFLVAFLTAFSYLELVGKYPRAAGAALYTHRAFKIQFLTFMVAFAVMSSGITSAASAAQAFGNTYLRKLMGDSLTIPTVWIAIGFILLLAAVNFRGVAESLWANVVLTMIELSGLLIVIVIGFYAITQGQGEPSRLLEIDTANQTPFIAVASATALAFFAMVGFEDSVNMAEECREPVRIFPKAMLIGMGVAATIYVLVALTSSLLLPANELSAAKSDALLRVVSAGAPDFPLWVFALIGLLAVINSALINMLMASRLVYGMANERIIPRAFGTVHPFRRTPWVSILFTSLIAVGLVASVDITLLGGTTSLLLLLVFTVVNVAVLVLRKDPVAHKHFRAPTIVPVIGAVTCAFLASPLSGRPAREYGIAAILLAIGVVLWGVNQLLFRSRVSDD</sequence>
<evidence type="ECO:0000256" key="3">
    <source>
        <dbReference type="ARBA" id="ARBA00022692"/>
    </source>
</evidence>
<feature type="transmembrane region" description="Helical" evidence="6">
    <location>
        <begin position="429"/>
        <end position="450"/>
    </location>
</feature>
<accession>A0A1H0S8X5</accession>
<evidence type="ECO:0000256" key="6">
    <source>
        <dbReference type="SAM" id="Phobius"/>
    </source>
</evidence>
<feature type="transmembrane region" description="Helical" evidence="6">
    <location>
        <begin position="137"/>
        <end position="157"/>
    </location>
</feature>
<feature type="transmembrane region" description="Helical" evidence="6">
    <location>
        <begin position="367"/>
        <end position="390"/>
    </location>
</feature>
<keyword evidence="4 6" id="KW-1133">Transmembrane helix</keyword>
<evidence type="ECO:0000256" key="2">
    <source>
        <dbReference type="ARBA" id="ARBA00022475"/>
    </source>
</evidence>
<dbReference type="STRING" id="504798.SAMN05421871_105352"/>
<feature type="transmembrane region" description="Helical" evidence="6">
    <location>
        <begin position="100"/>
        <end position="125"/>
    </location>
</feature>
<evidence type="ECO:0000313" key="7">
    <source>
        <dbReference type="EMBL" id="SDP38223.1"/>
    </source>
</evidence>
<evidence type="ECO:0000313" key="8">
    <source>
        <dbReference type="Proteomes" id="UP000199651"/>
    </source>
</evidence>
<dbReference type="Gene3D" id="1.20.1740.10">
    <property type="entry name" value="Amino acid/polyamine transporter I"/>
    <property type="match status" value="1"/>
</dbReference>
<organism evidence="7 8">
    <name type="scientific">Actinokineospora alba</name>
    <dbReference type="NCBI Taxonomy" id="504798"/>
    <lineage>
        <taxon>Bacteria</taxon>
        <taxon>Bacillati</taxon>
        <taxon>Actinomycetota</taxon>
        <taxon>Actinomycetes</taxon>
        <taxon>Pseudonocardiales</taxon>
        <taxon>Pseudonocardiaceae</taxon>
        <taxon>Actinokineospora</taxon>
    </lineage>
</organism>